<dbReference type="GO" id="GO:0046872">
    <property type="term" value="F:metal ion binding"/>
    <property type="evidence" value="ECO:0007669"/>
    <property type="project" value="UniProtKB-KW"/>
</dbReference>
<dbReference type="NCBIfam" id="TIGR02481">
    <property type="entry name" value="hemeryth_dom"/>
    <property type="match status" value="1"/>
</dbReference>
<feature type="domain" description="Hemerythrin-like" evidence="4">
    <location>
        <begin position="11"/>
        <end position="129"/>
    </location>
</feature>
<name>A0A1H3RSD8_9FIRM</name>
<dbReference type="NCBIfam" id="NF033749">
    <property type="entry name" value="bact_hemeryth"/>
    <property type="match status" value="1"/>
</dbReference>
<proteinExistence type="inferred from homology"/>
<dbReference type="InterPro" id="IPR012827">
    <property type="entry name" value="Hemerythrin_metal-bd"/>
</dbReference>
<dbReference type="Gene3D" id="1.20.120.50">
    <property type="entry name" value="Hemerythrin-like"/>
    <property type="match status" value="1"/>
</dbReference>
<dbReference type="Proteomes" id="UP000198625">
    <property type="component" value="Unassembled WGS sequence"/>
</dbReference>
<dbReference type="PANTHER" id="PTHR37164:SF1">
    <property type="entry name" value="BACTERIOHEMERYTHRIN"/>
    <property type="match status" value="1"/>
</dbReference>
<dbReference type="PROSITE" id="PS00550">
    <property type="entry name" value="HEMERYTHRINS"/>
    <property type="match status" value="1"/>
</dbReference>
<keyword evidence="2" id="KW-0479">Metal-binding</keyword>
<dbReference type="PANTHER" id="PTHR37164">
    <property type="entry name" value="BACTERIOHEMERYTHRIN"/>
    <property type="match status" value="1"/>
</dbReference>
<gene>
    <name evidence="5" type="ORF">SAMN05660462_02526</name>
</gene>
<evidence type="ECO:0000313" key="5">
    <source>
        <dbReference type="EMBL" id="SDZ28632.1"/>
    </source>
</evidence>
<evidence type="ECO:0000313" key="6">
    <source>
        <dbReference type="Proteomes" id="UP000198625"/>
    </source>
</evidence>
<keyword evidence="3" id="KW-0408">Iron</keyword>
<evidence type="ECO:0000259" key="4">
    <source>
        <dbReference type="Pfam" id="PF01814"/>
    </source>
</evidence>
<dbReference type="AlphaFoldDB" id="A0A1H3RSD8"/>
<evidence type="ECO:0000256" key="1">
    <source>
        <dbReference type="ARBA" id="ARBA00010587"/>
    </source>
</evidence>
<dbReference type="InterPro" id="IPR035938">
    <property type="entry name" value="Hemerythrin-like_sf"/>
</dbReference>
<comment type="similarity">
    <text evidence="1">Belongs to the hemerythrin family.</text>
</comment>
<dbReference type="OrthoDB" id="9797092at2"/>
<keyword evidence="6" id="KW-1185">Reference proteome</keyword>
<dbReference type="SUPFAM" id="SSF47188">
    <property type="entry name" value="Hemerythrin-like"/>
    <property type="match status" value="1"/>
</dbReference>
<evidence type="ECO:0000256" key="2">
    <source>
        <dbReference type="ARBA" id="ARBA00022723"/>
    </source>
</evidence>
<evidence type="ECO:0000256" key="3">
    <source>
        <dbReference type="ARBA" id="ARBA00023004"/>
    </source>
</evidence>
<organism evidence="5 6">
    <name type="scientific">Proteiniborus ethanoligenes</name>
    <dbReference type="NCBI Taxonomy" id="415015"/>
    <lineage>
        <taxon>Bacteria</taxon>
        <taxon>Bacillati</taxon>
        <taxon>Bacillota</taxon>
        <taxon>Clostridia</taxon>
        <taxon>Eubacteriales</taxon>
        <taxon>Proteiniborus</taxon>
    </lineage>
</organism>
<dbReference type="STRING" id="415015.SAMN05660462_02526"/>
<dbReference type="InterPro" id="IPR016131">
    <property type="entry name" value="Haemerythrin_Fe_BS"/>
</dbReference>
<protein>
    <submittedName>
        <fullName evidence="5">Hemerythrin</fullName>
    </submittedName>
</protein>
<dbReference type="CDD" id="cd12107">
    <property type="entry name" value="Hemerythrin"/>
    <property type="match status" value="1"/>
</dbReference>
<reference evidence="6" key="1">
    <citation type="submission" date="2016-10" db="EMBL/GenBank/DDBJ databases">
        <authorList>
            <person name="Varghese N."/>
            <person name="Submissions S."/>
        </authorList>
    </citation>
    <scope>NUCLEOTIDE SEQUENCE [LARGE SCALE GENOMIC DNA]</scope>
    <source>
        <strain evidence="6">DSM 21650</strain>
    </source>
</reference>
<dbReference type="Pfam" id="PF01814">
    <property type="entry name" value="Hemerythrin"/>
    <property type="match status" value="1"/>
</dbReference>
<dbReference type="InterPro" id="IPR012312">
    <property type="entry name" value="Hemerythrin-like"/>
</dbReference>
<dbReference type="RefSeq" id="WP_091731917.1">
    <property type="nucleotide sequence ID" value="NZ_FNQE01000031.1"/>
</dbReference>
<sequence>MIFNWKDRFSTGIEEIDKQHKRLFEIGGEIYNLATLKDGQDHYDEIIALLGHLKEYTEYHFGYEEELMEKYNYNKLEEHKQQHEMFVKKLVEIDTQDIDSKQKKVILDILDFIVNWISSHILGADFQYKDIIK</sequence>
<accession>A0A1H3RSD8</accession>
<dbReference type="InterPro" id="IPR050669">
    <property type="entry name" value="Hemerythrin"/>
</dbReference>
<dbReference type="EMBL" id="FNQE01000031">
    <property type="protein sequence ID" value="SDZ28632.1"/>
    <property type="molecule type" value="Genomic_DNA"/>
</dbReference>